<dbReference type="EMBL" id="JBELOE010000212">
    <property type="protein sequence ID" value="MER2492515.1"/>
    <property type="molecule type" value="Genomic_DNA"/>
</dbReference>
<evidence type="ECO:0000313" key="4">
    <source>
        <dbReference type="Proteomes" id="UP001467690"/>
    </source>
</evidence>
<dbReference type="SUPFAM" id="SSF141072">
    <property type="entry name" value="CalX-like"/>
    <property type="match status" value="1"/>
</dbReference>
<evidence type="ECO:0000256" key="1">
    <source>
        <dbReference type="SAM" id="MobiDB-lite"/>
    </source>
</evidence>
<feature type="region of interest" description="Disordered" evidence="1">
    <location>
        <begin position="588"/>
        <end position="608"/>
    </location>
</feature>
<gene>
    <name evidence="3" type="ORF">ABS311_11585</name>
</gene>
<reference evidence="3 4" key="1">
    <citation type="submission" date="2024-06" db="EMBL/GenBank/DDBJ databases">
        <authorList>
            <person name="Chen R.Y."/>
        </authorList>
    </citation>
    <scope>NUCLEOTIDE SEQUENCE [LARGE SCALE GENOMIC DNA]</scope>
    <source>
        <strain evidence="3 4">D2</strain>
    </source>
</reference>
<dbReference type="Proteomes" id="UP001467690">
    <property type="component" value="Unassembled WGS sequence"/>
</dbReference>
<dbReference type="InterPro" id="IPR038081">
    <property type="entry name" value="CalX-like_sf"/>
</dbReference>
<dbReference type="SUPFAM" id="SSF55486">
    <property type="entry name" value="Metalloproteases ('zincins'), catalytic domain"/>
    <property type="match status" value="1"/>
</dbReference>
<evidence type="ECO:0000256" key="2">
    <source>
        <dbReference type="SAM" id="SignalP"/>
    </source>
</evidence>
<keyword evidence="4" id="KW-1185">Reference proteome</keyword>
<accession>A0ABV1RIG9</accession>
<keyword evidence="2" id="KW-0732">Signal</keyword>
<evidence type="ECO:0008006" key="5">
    <source>
        <dbReference type="Google" id="ProtNLM"/>
    </source>
</evidence>
<name>A0ABV1RIG9_9ALTE</name>
<organism evidence="3 4">
    <name type="scientific">Catenovulum sediminis</name>
    <dbReference type="NCBI Taxonomy" id="1740262"/>
    <lineage>
        <taxon>Bacteria</taxon>
        <taxon>Pseudomonadati</taxon>
        <taxon>Pseudomonadota</taxon>
        <taxon>Gammaproteobacteria</taxon>
        <taxon>Alteromonadales</taxon>
        <taxon>Alteromonadaceae</taxon>
        <taxon>Catenovulum</taxon>
    </lineage>
</organism>
<feature type="compositionally biased region" description="Basic and acidic residues" evidence="1">
    <location>
        <begin position="596"/>
        <end position="606"/>
    </location>
</feature>
<sequence>MKYINILIALIMMLPALNLNAQDFNVRLGIYYTPEIENELGSNRLRQFVEDSVRNLNEALVASQVQGLTFSISSFNEYDGDINDSNSTRVLNDISGDLRYVLLEGDIFNRVEIPHTKNPYRTDMVVLVTQVDPDYPNRRGKASELSAGITMFLNKEDLDVSDYVLAHEIGHTLLLEHDTKSDKYVGRAYKCGNVHTILTENFNNLPQYPNGIFSNPNITKGGQPCGVVNAYDSASVLNANIQAHEIHRHHGMSVLDWEFRAEFGREYPLLHRWTDEEMPKRATVGIKAVNEVDESAEQVTVELTLSNAVNVETAVELKTYLQIDGQLETRFEQVVFAAGETYKEHVITFEDDSTYNRIANSINVFAQYPKQLKVSERKFQSTVNLIDDDPALNGEFGFSNATYSMNQGDEGLVTINRTNGADTSVTLTLEVSDKIQLTQETVTFGVDEYSKTVKFTTNASEALSNESITIKEASAGTITQGSVDVEILNESAYGVFSFNEEPVLTENTIQVVLERSGQSFGEVDVEVAYFGSLTGEDSKWVNFANGQTTVSVNVPFIEEAGIATLYIKNLSNGVKGSTASVKVAIEAEPEPDPLPEPEKPAGKAEGDSGGSVGLWAALLLLGGLIRSAARKTTKHA</sequence>
<proteinExistence type="predicted"/>
<dbReference type="RefSeq" id="WP_185976692.1">
    <property type="nucleotide sequence ID" value="NZ_CP041660.1"/>
</dbReference>
<comment type="caution">
    <text evidence="3">The sequence shown here is derived from an EMBL/GenBank/DDBJ whole genome shotgun (WGS) entry which is preliminary data.</text>
</comment>
<feature type="chain" id="PRO_5046082281" description="GlyGly-CTERM sorting domain-containing protein" evidence="2">
    <location>
        <begin position="22"/>
        <end position="636"/>
    </location>
</feature>
<evidence type="ECO:0000313" key="3">
    <source>
        <dbReference type="EMBL" id="MER2492515.1"/>
    </source>
</evidence>
<feature type="signal peptide" evidence="2">
    <location>
        <begin position="1"/>
        <end position="21"/>
    </location>
</feature>
<protein>
    <recommendedName>
        <fullName evidence="5">GlyGly-CTERM sorting domain-containing protein</fullName>
    </recommendedName>
</protein>